<proteinExistence type="predicted"/>
<sequence length="188" mass="20342">MADYGNSTVPSVLISRERDDCHHASGASAEVSAGGVGTFLHAPEETSTTPVVIVDETGRSFGPCPKSVLQKKPYYGSKAAVADMHEGQPISLGSVKQTVDLTRLGLDRQFNEKAYESLKVCNNLFFSGGEGMRNFSDPACVVAHLDEASLSIRTLDKASLRKLHPRLKAALVLASNLTLRRQKKRMDP</sequence>
<dbReference type="Proteomes" id="UP000030754">
    <property type="component" value="Unassembled WGS sequence"/>
</dbReference>
<evidence type="ECO:0000313" key="1">
    <source>
        <dbReference type="EMBL" id="CDJ66715.1"/>
    </source>
</evidence>
<organism evidence="1 2">
    <name type="scientific">Eimeria necatrix</name>
    <dbReference type="NCBI Taxonomy" id="51315"/>
    <lineage>
        <taxon>Eukaryota</taxon>
        <taxon>Sar</taxon>
        <taxon>Alveolata</taxon>
        <taxon>Apicomplexa</taxon>
        <taxon>Conoidasida</taxon>
        <taxon>Coccidia</taxon>
        <taxon>Eucoccidiorida</taxon>
        <taxon>Eimeriorina</taxon>
        <taxon>Eimeriidae</taxon>
        <taxon>Eimeria</taxon>
    </lineage>
</organism>
<dbReference type="VEuPathDB" id="ToxoDB:ENH_00024210"/>
<protein>
    <submittedName>
        <fullName evidence="1">Uncharacterized protein</fullName>
    </submittedName>
</protein>
<dbReference type="AlphaFoldDB" id="U6MYE2"/>
<name>U6MYE2_9EIME</name>
<dbReference type="GeneID" id="25472591"/>
<evidence type="ECO:0000313" key="2">
    <source>
        <dbReference type="Proteomes" id="UP000030754"/>
    </source>
</evidence>
<gene>
    <name evidence="1" type="ORF">ENH_00024210</name>
</gene>
<dbReference type="OrthoDB" id="426718at2759"/>
<reference evidence="1" key="1">
    <citation type="submission" date="2013-10" db="EMBL/GenBank/DDBJ databases">
        <title>Genomic analysis of the causative agents of coccidiosis in chickens.</title>
        <authorList>
            <person name="Reid A.J."/>
            <person name="Blake D."/>
            <person name="Billington K."/>
            <person name="Browne H."/>
            <person name="Dunn M."/>
            <person name="Hung S."/>
            <person name="Kawahara F."/>
            <person name="Miranda-Saavedra D."/>
            <person name="Mourier T."/>
            <person name="Nagra H."/>
            <person name="Otto T.D."/>
            <person name="Rawlings N."/>
            <person name="Sanchez A."/>
            <person name="Sanders M."/>
            <person name="Subramaniam C."/>
            <person name="Tay Y."/>
            <person name="Dear P."/>
            <person name="Doerig C."/>
            <person name="Gruber A."/>
            <person name="Parkinson J."/>
            <person name="Shirley M."/>
            <person name="Wan K.L."/>
            <person name="Berriman M."/>
            <person name="Tomley F."/>
            <person name="Pain A."/>
        </authorList>
    </citation>
    <scope>NUCLEOTIDE SEQUENCE [LARGE SCALE GENOMIC DNA]</scope>
    <source>
        <strain evidence="1">Houghton</strain>
    </source>
</reference>
<accession>U6MYE2</accession>
<dbReference type="EMBL" id="HG723760">
    <property type="protein sequence ID" value="CDJ66715.1"/>
    <property type="molecule type" value="Genomic_DNA"/>
</dbReference>
<keyword evidence="2" id="KW-1185">Reference proteome</keyword>
<dbReference type="RefSeq" id="XP_013435182.1">
    <property type="nucleotide sequence ID" value="XM_013579728.1"/>
</dbReference>
<reference evidence="1" key="2">
    <citation type="submission" date="2013-10" db="EMBL/GenBank/DDBJ databases">
        <authorList>
            <person name="Aslett M."/>
        </authorList>
    </citation>
    <scope>NUCLEOTIDE SEQUENCE [LARGE SCALE GENOMIC DNA]</scope>
    <source>
        <strain evidence="1">Houghton</strain>
    </source>
</reference>